<dbReference type="PROSITE" id="PS00175">
    <property type="entry name" value="PG_MUTASE"/>
    <property type="match status" value="1"/>
</dbReference>
<feature type="active site" description="Tele-phosphohistidine intermediate" evidence="1">
    <location>
        <position position="234"/>
    </location>
</feature>
<dbReference type="GO" id="GO:0016791">
    <property type="term" value="F:phosphatase activity"/>
    <property type="evidence" value="ECO:0007669"/>
    <property type="project" value="TreeGrafter"/>
</dbReference>
<dbReference type="Proteomes" id="UP000030491">
    <property type="component" value="Unassembled WGS sequence"/>
</dbReference>
<dbReference type="SUPFAM" id="SSF53254">
    <property type="entry name" value="Phosphoglycerate mutase-like"/>
    <property type="match status" value="2"/>
</dbReference>
<organism evidence="3 4">
    <name type="scientific">Prochlorococcus marinus str. MIT 9116</name>
    <dbReference type="NCBI Taxonomy" id="167544"/>
    <lineage>
        <taxon>Bacteria</taxon>
        <taxon>Bacillati</taxon>
        <taxon>Cyanobacteriota</taxon>
        <taxon>Cyanophyceae</taxon>
        <taxon>Synechococcales</taxon>
        <taxon>Prochlorococcaceae</taxon>
        <taxon>Prochlorococcus</taxon>
    </lineage>
</organism>
<dbReference type="Pfam" id="PF00300">
    <property type="entry name" value="His_Phos_1"/>
    <property type="match status" value="2"/>
</dbReference>
<dbReference type="InterPro" id="IPR001345">
    <property type="entry name" value="PG/BPGM_mutase_AS"/>
</dbReference>
<evidence type="ECO:0000313" key="4">
    <source>
        <dbReference type="Proteomes" id="UP000030491"/>
    </source>
</evidence>
<comment type="caution">
    <text evidence="3">The sequence shown here is derived from an EMBL/GenBank/DDBJ whole genome shotgun (WGS) entry which is preliminary data.</text>
</comment>
<dbReference type="PANTHER" id="PTHR48100">
    <property type="entry name" value="BROAD-SPECIFICITY PHOSPHATASE YOR283W-RELATED"/>
    <property type="match status" value="1"/>
</dbReference>
<dbReference type="Gene3D" id="3.40.50.1240">
    <property type="entry name" value="Phosphoglycerate mutase-like"/>
    <property type="match status" value="2"/>
</dbReference>
<reference evidence="4" key="1">
    <citation type="journal article" date="2014" name="Sci. Data">
        <title>Genomes of diverse isolates of the marine cyanobacterium Prochlorococcus.</title>
        <authorList>
            <person name="Biller S."/>
            <person name="Berube P."/>
            <person name="Thompson J."/>
            <person name="Kelly L."/>
            <person name="Roggensack S."/>
            <person name="Awad L."/>
            <person name="Roache-Johnson K."/>
            <person name="Ding H."/>
            <person name="Giovannoni S.J."/>
            <person name="Moore L.R."/>
            <person name="Chisholm S.W."/>
        </authorList>
    </citation>
    <scope>NUCLEOTIDE SEQUENCE [LARGE SCALE GENOMIC DNA]</scope>
</reference>
<accession>A0A0A1ZPF6</accession>
<dbReference type="CDD" id="cd07067">
    <property type="entry name" value="HP_PGM_like"/>
    <property type="match status" value="2"/>
</dbReference>
<gene>
    <name evidence="3" type="ORF">EU93_1070</name>
</gene>
<dbReference type="InterPro" id="IPR029033">
    <property type="entry name" value="His_PPase_superfam"/>
</dbReference>
<evidence type="ECO:0000313" key="3">
    <source>
        <dbReference type="EMBL" id="KGF91477.1"/>
    </source>
</evidence>
<evidence type="ECO:0000256" key="1">
    <source>
        <dbReference type="PIRSR" id="PIRSR613078-1"/>
    </source>
</evidence>
<protein>
    <submittedName>
        <fullName evidence="3">Phosphoglycerate mutase</fullName>
    </submittedName>
</protein>
<dbReference type="RefSeq" id="WP_032513911.1">
    <property type="nucleotide sequence ID" value="NZ_JNAJ01000013.1"/>
</dbReference>
<feature type="active site" description="Proton donor/acceptor" evidence="1">
    <location>
        <position position="308"/>
    </location>
</feature>
<dbReference type="SMART" id="SM00855">
    <property type="entry name" value="PGAM"/>
    <property type="match status" value="2"/>
</dbReference>
<name>A0A0A1ZPF6_PROMR</name>
<dbReference type="AlphaFoldDB" id="A0A0A1ZPF6"/>
<feature type="binding site" evidence="2">
    <location>
        <begin position="233"/>
        <end position="240"/>
    </location>
    <ligand>
        <name>substrate</name>
    </ligand>
</feature>
<dbReference type="OrthoDB" id="9781415at2"/>
<feature type="binding site" evidence="2">
    <location>
        <position position="283"/>
    </location>
    <ligand>
        <name>substrate</name>
    </ligand>
</feature>
<dbReference type="EMBL" id="JNAJ01000013">
    <property type="protein sequence ID" value="KGF91477.1"/>
    <property type="molecule type" value="Genomic_DNA"/>
</dbReference>
<dbReference type="PANTHER" id="PTHR48100:SF10">
    <property type="entry name" value="2-CARBOXY-D-ARABINITOL-1-PHOSPHATASE-RELATED"/>
    <property type="match status" value="1"/>
</dbReference>
<evidence type="ECO:0000256" key="2">
    <source>
        <dbReference type="PIRSR" id="PIRSR613078-2"/>
    </source>
</evidence>
<proteinExistence type="predicted"/>
<dbReference type="InterPro" id="IPR013078">
    <property type="entry name" value="His_Pase_superF_clade-1"/>
</dbReference>
<dbReference type="InterPro" id="IPR050275">
    <property type="entry name" value="PGM_Phosphatase"/>
</dbReference>
<sequence length="442" mass="50220">MTIRLVLVRHGLSSFNSKGLIQGRTDDSLLTKEGYEQALKAGKALSNIDFENIYSSPLVRAAETAKTIKKSFNKEQDIIFDKNLLEVDLSQWSGLKIDEIKNKFPEIYPIWKNDPENLILRRNKNDNYKPIQELFDQANNFIEDILKIYLEKDDVNILVVGHNAILRCLILLLLGRPNKGFRKIRLENASFSILNISNHNNSIKTQIECLNQTSHLNKNIPIQIGDSRIFLIRHGETTWNKEGRFQGQIDIPLNSNGKDQARKTFEYLRNISFNKAFSSSMQRPYETAQIILQKNKGLKIEKINSLVEISHGLWEGKLEAEIREKWPILLENWHEKPEEVIMPEGESIKDVSERSIEAFNKICLSQKNNDLTLVVAHDAVNKTLICNILGMNHSNIWMIKQGNGGITVIDLFNDPSKSPVISALNITTHLGGIIDSTASGAL</sequence>